<comment type="caution">
    <text evidence="1">The sequence shown here is derived from an EMBL/GenBank/DDBJ whole genome shotgun (WGS) entry which is preliminary data.</text>
</comment>
<reference evidence="1 2" key="1">
    <citation type="submission" date="2019-06" db="EMBL/GenBank/DDBJ databases">
        <title>Taxogenomics and systematics of the genus Pantoea.</title>
        <authorList>
            <person name="Tambong J.T."/>
        </authorList>
    </citation>
    <scope>NUCLEOTIDE SEQUENCE [LARGE SCALE GENOMIC DNA]</scope>
    <source>
        <strain evidence="1 2">LMG 24200</strain>
    </source>
</reference>
<dbReference type="Proteomes" id="UP000317747">
    <property type="component" value="Unassembled WGS sequence"/>
</dbReference>
<proteinExistence type="predicted"/>
<dbReference type="OrthoDB" id="6547128at2"/>
<protein>
    <submittedName>
        <fullName evidence="1">Uncharacterized protein</fullName>
    </submittedName>
</protein>
<keyword evidence="2" id="KW-1185">Reference proteome</keyword>
<dbReference type="AlphaFoldDB" id="A0A506QHG9"/>
<sequence>MMEVGTIVRRRKRRNTMVVLECENGMALCGWVDKGKFFKRLFPLSQLKTCVPFSNFWPLT</sequence>
<dbReference type="EMBL" id="VHJA01000037">
    <property type="protein sequence ID" value="TPV45653.1"/>
    <property type="molecule type" value="Genomic_DNA"/>
</dbReference>
<gene>
    <name evidence="1" type="ORF">FJW01_05215</name>
</gene>
<accession>A0A506QHG9</accession>
<organism evidence="1 2">
    <name type="scientific">Pantoea deleyi</name>
    <dbReference type="NCBI Taxonomy" id="470932"/>
    <lineage>
        <taxon>Bacteria</taxon>
        <taxon>Pseudomonadati</taxon>
        <taxon>Pseudomonadota</taxon>
        <taxon>Gammaproteobacteria</taxon>
        <taxon>Enterobacterales</taxon>
        <taxon>Erwiniaceae</taxon>
        <taxon>Pantoea</taxon>
    </lineage>
</organism>
<evidence type="ECO:0000313" key="1">
    <source>
        <dbReference type="EMBL" id="TPV45653.1"/>
    </source>
</evidence>
<name>A0A506QHG9_9GAMM</name>
<evidence type="ECO:0000313" key="2">
    <source>
        <dbReference type="Proteomes" id="UP000317747"/>
    </source>
</evidence>